<gene>
    <name evidence="3" type="ORF">LOC62_07G009182</name>
</gene>
<accession>A0AAF0YJA4</accession>
<feature type="region of interest" description="Disordered" evidence="1">
    <location>
        <begin position="1"/>
        <end position="35"/>
    </location>
</feature>
<feature type="domain" description="UBA" evidence="2">
    <location>
        <begin position="38"/>
        <end position="85"/>
    </location>
</feature>
<dbReference type="AlphaFoldDB" id="A0AAF0YJA4"/>
<organism evidence="3 4">
    <name type="scientific">Vanrija pseudolonga</name>
    <dbReference type="NCBI Taxonomy" id="143232"/>
    <lineage>
        <taxon>Eukaryota</taxon>
        <taxon>Fungi</taxon>
        <taxon>Dikarya</taxon>
        <taxon>Basidiomycota</taxon>
        <taxon>Agaricomycotina</taxon>
        <taxon>Tremellomycetes</taxon>
        <taxon>Trichosporonales</taxon>
        <taxon>Trichosporonaceae</taxon>
        <taxon>Vanrija</taxon>
    </lineage>
</organism>
<name>A0AAF0YJA4_9TREE</name>
<reference evidence="3" key="1">
    <citation type="submission" date="2023-10" db="EMBL/GenBank/DDBJ databases">
        <authorList>
            <person name="Noh H."/>
        </authorList>
    </citation>
    <scope>NUCLEOTIDE SEQUENCE</scope>
    <source>
        <strain evidence="3">DUCC4014</strain>
    </source>
</reference>
<dbReference type="GeneID" id="87812345"/>
<evidence type="ECO:0000313" key="4">
    <source>
        <dbReference type="Proteomes" id="UP000827549"/>
    </source>
</evidence>
<sequence length="126" mass="13534">MSLERAPSNTGTLASVVSNTTTVAPGPSTKPPGFFKRKLNNKLGIPLQTDVDTLVAEGFGEDAVRNALKYSHGDVDYSHRLLVHERDHTTTPDQGCFICRVGGVKNLRKANQKGTTTMSLTGMAYG</sequence>
<proteinExistence type="predicted"/>
<evidence type="ECO:0000313" key="3">
    <source>
        <dbReference type="EMBL" id="WOO85686.1"/>
    </source>
</evidence>
<evidence type="ECO:0000259" key="2">
    <source>
        <dbReference type="PROSITE" id="PS50030"/>
    </source>
</evidence>
<keyword evidence="4" id="KW-1185">Reference proteome</keyword>
<dbReference type="Proteomes" id="UP000827549">
    <property type="component" value="Chromosome 7"/>
</dbReference>
<dbReference type="InterPro" id="IPR015940">
    <property type="entry name" value="UBA"/>
</dbReference>
<dbReference type="RefSeq" id="XP_062631712.1">
    <property type="nucleotide sequence ID" value="XM_062775728.1"/>
</dbReference>
<dbReference type="SUPFAM" id="SSF46934">
    <property type="entry name" value="UBA-like"/>
    <property type="match status" value="1"/>
</dbReference>
<evidence type="ECO:0000256" key="1">
    <source>
        <dbReference type="SAM" id="MobiDB-lite"/>
    </source>
</evidence>
<dbReference type="InterPro" id="IPR009060">
    <property type="entry name" value="UBA-like_sf"/>
</dbReference>
<dbReference type="EMBL" id="CP086720">
    <property type="protein sequence ID" value="WOO85686.1"/>
    <property type="molecule type" value="Genomic_DNA"/>
</dbReference>
<dbReference type="PROSITE" id="PS50030">
    <property type="entry name" value="UBA"/>
    <property type="match status" value="1"/>
</dbReference>
<protein>
    <recommendedName>
        <fullName evidence="2">UBA domain-containing protein</fullName>
    </recommendedName>
</protein>
<feature type="compositionally biased region" description="Polar residues" evidence="1">
    <location>
        <begin position="7"/>
        <end position="23"/>
    </location>
</feature>